<dbReference type="Gene3D" id="3.40.50.10190">
    <property type="entry name" value="BRCT domain"/>
    <property type="match status" value="1"/>
</dbReference>
<feature type="domain" description="BRCT" evidence="1">
    <location>
        <begin position="134"/>
        <end position="209"/>
    </location>
</feature>
<dbReference type="Proteomes" id="UP000002168">
    <property type="component" value="Chromosome"/>
</dbReference>
<dbReference type="AlphaFoldDB" id="B1KR26"/>
<evidence type="ECO:0000313" key="3">
    <source>
        <dbReference type="Proteomes" id="UP000002168"/>
    </source>
</evidence>
<evidence type="ECO:0000259" key="1">
    <source>
        <dbReference type="PROSITE" id="PS50172"/>
    </source>
</evidence>
<sequence>MSDNKFNIYVKPSDSDAKESLLAFINAVQSKNFQSLSNASEYCEVEHHLDVELSSSELDGVFNLKFWAVGSLTVEDFLAFLIEELNVSAVEAAVFIGDCGEYDFHFMSSEDDESFDEYDDHEWSWLENPVIEWEDQNIVLTGKFENYESRDELAEELEDLGANIRSSISKKTTLLVTGLRVGPSKLEKAKSLGVRIITENELMESMELC</sequence>
<name>B1KR26_SHEWM</name>
<protein>
    <submittedName>
        <fullName evidence="2">BRCT domain protein</fullName>
    </submittedName>
</protein>
<dbReference type="InterPro" id="IPR036420">
    <property type="entry name" value="BRCT_dom_sf"/>
</dbReference>
<evidence type="ECO:0000313" key="2">
    <source>
        <dbReference type="EMBL" id="ACA84843.1"/>
    </source>
</evidence>
<dbReference type="PROSITE" id="PS50172">
    <property type="entry name" value="BRCT"/>
    <property type="match status" value="1"/>
</dbReference>
<dbReference type="eggNOG" id="COG0272">
    <property type="taxonomic scope" value="Bacteria"/>
</dbReference>
<keyword evidence="3" id="KW-1185">Reference proteome</keyword>
<dbReference type="SUPFAM" id="SSF52113">
    <property type="entry name" value="BRCT domain"/>
    <property type="match status" value="1"/>
</dbReference>
<dbReference type="RefSeq" id="WP_012323191.1">
    <property type="nucleotide sequence ID" value="NC_010506.1"/>
</dbReference>
<reference evidence="2 3" key="1">
    <citation type="submission" date="2008-02" db="EMBL/GenBank/DDBJ databases">
        <title>Complete sequence of Shewanella woodyi ATCC 51908.</title>
        <authorList>
            <consortium name="US DOE Joint Genome Institute"/>
            <person name="Copeland A."/>
            <person name="Lucas S."/>
            <person name="Lapidus A."/>
            <person name="Glavina del Rio T."/>
            <person name="Dalin E."/>
            <person name="Tice H."/>
            <person name="Bruce D."/>
            <person name="Goodwin L."/>
            <person name="Pitluck S."/>
            <person name="Sims D."/>
            <person name="Brettin T."/>
            <person name="Detter J.C."/>
            <person name="Han C."/>
            <person name="Kuske C.R."/>
            <person name="Schmutz J."/>
            <person name="Larimer F."/>
            <person name="Land M."/>
            <person name="Hauser L."/>
            <person name="Kyrpides N."/>
            <person name="Lykidis A."/>
            <person name="Zhao J.-S."/>
            <person name="Richardson P."/>
        </authorList>
    </citation>
    <scope>NUCLEOTIDE SEQUENCE [LARGE SCALE GENOMIC DNA]</scope>
    <source>
        <strain evidence="3">ATCC 51908 / MS32</strain>
    </source>
</reference>
<proteinExistence type="predicted"/>
<dbReference type="CDD" id="cd17748">
    <property type="entry name" value="BRCT_DNA_ligase_like"/>
    <property type="match status" value="1"/>
</dbReference>
<dbReference type="InterPro" id="IPR001357">
    <property type="entry name" value="BRCT_dom"/>
</dbReference>
<dbReference type="SMART" id="SM00292">
    <property type="entry name" value="BRCT"/>
    <property type="match status" value="1"/>
</dbReference>
<dbReference type="EMBL" id="CP000961">
    <property type="protein sequence ID" value="ACA84843.1"/>
    <property type="molecule type" value="Genomic_DNA"/>
</dbReference>
<dbReference type="KEGG" id="swd:Swoo_0547"/>
<dbReference type="STRING" id="392500.Swoo_0547"/>
<organism evidence="2 3">
    <name type="scientific">Shewanella woodyi (strain ATCC 51908 / MS32)</name>
    <dbReference type="NCBI Taxonomy" id="392500"/>
    <lineage>
        <taxon>Bacteria</taxon>
        <taxon>Pseudomonadati</taxon>
        <taxon>Pseudomonadota</taxon>
        <taxon>Gammaproteobacteria</taxon>
        <taxon>Alteromonadales</taxon>
        <taxon>Shewanellaceae</taxon>
        <taxon>Shewanella</taxon>
    </lineage>
</organism>
<accession>B1KR26</accession>
<gene>
    <name evidence="2" type="ordered locus">Swoo_0547</name>
</gene>
<dbReference type="HOGENOM" id="CLU_1314693_0_0_6"/>
<dbReference type="Pfam" id="PF00533">
    <property type="entry name" value="BRCT"/>
    <property type="match status" value="1"/>
</dbReference>